<dbReference type="EMBL" id="BKCJ010515395">
    <property type="protein sequence ID" value="GFA92533.1"/>
    <property type="molecule type" value="Genomic_DNA"/>
</dbReference>
<comment type="caution">
    <text evidence="2">The sequence shown here is derived from an EMBL/GenBank/DDBJ whole genome shotgun (WGS) entry which is preliminary data.</text>
</comment>
<protein>
    <submittedName>
        <fullName evidence="2">Uncharacterized protein</fullName>
    </submittedName>
</protein>
<evidence type="ECO:0000256" key="1">
    <source>
        <dbReference type="SAM" id="MobiDB-lite"/>
    </source>
</evidence>
<organism evidence="2">
    <name type="scientific">Tanacetum cinerariifolium</name>
    <name type="common">Dalmatian daisy</name>
    <name type="synonym">Chrysanthemum cinerariifolium</name>
    <dbReference type="NCBI Taxonomy" id="118510"/>
    <lineage>
        <taxon>Eukaryota</taxon>
        <taxon>Viridiplantae</taxon>
        <taxon>Streptophyta</taxon>
        <taxon>Embryophyta</taxon>
        <taxon>Tracheophyta</taxon>
        <taxon>Spermatophyta</taxon>
        <taxon>Magnoliopsida</taxon>
        <taxon>eudicotyledons</taxon>
        <taxon>Gunneridae</taxon>
        <taxon>Pentapetalae</taxon>
        <taxon>asterids</taxon>
        <taxon>campanulids</taxon>
        <taxon>Asterales</taxon>
        <taxon>Asteraceae</taxon>
        <taxon>Asteroideae</taxon>
        <taxon>Anthemideae</taxon>
        <taxon>Anthemidinae</taxon>
        <taxon>Tanacetum</taxon>
    </lineage>
</organism>
<name>A0A699KFR2_TANCI</name>
<feature type="compositionally biased region" description="Basic and acidic residues" evidence="1">
    <location>
        <begin position="27"/>
        <end position="38"/>
    </location>
</feature>
<sequence>EELEFEVVDSDMPHNQEENLGNDDEEPKEKVASKRDWFTKPTQPQEPIDLD</sequence>
<evidence type="ECO:0000313" key="2">
    <source>
        <dbReference type="EMBL" id="GFA92533.1"/>
    </source>
</evidence>
<dbReference type="AlphaFoldDB" id="A0A699KFR2"/>
<reference evidence="2" key="1">
    <citation type="journal article" date="2019" name="Sci. Rep.">
        <title>Draft genome of Tanacetum cinerariifolium, the natural source of mosquito coil.</title>
        <authorList>
            <person name="Yamashiro T."/>
            <person name="Shiraishi A."/>
            <person name="Satake H."/>
            <person name="Nakayama K."/>
        </authorList>
    </citation>
    <scope>NUCLEOTIDE SEQUENCE</scope>
</reference>
<accession>A0A699KFR2</accession>
<proteinExistence type="predicted"/>
<feature type="region of interest" description="Disordered" evidence="1">
    <location>
        <begin position="1"/>
        <end position="51"/>
    </location>
</feature>
<feature type="non-terminal residue" evidence="2">
    <location>
        <position position="1"/>
    </location>
</feature>
<gene>
    <name evidence="2" type="ORF">Tci_664505</name>
</gene>